<proteinExistence type="predicted"/>
<feature type="compositionally biased region" description="Polar residues" evidence="1">
    <location>
        <begin position="33"/>
        <end position="49"/>
    </location>
</feature>
<keyword evidence="2" id="KW-1133">Transmembrane helix</keyword>
<evidence type="ECO:0000313" key="4">
    <source>
        <dbReference type="Proteomes" id="UP001597391"/>
    </source>
</evidence>
<name>A0ABW5XGZ9_9MICO</name>
<dbReference type="EMBL" id="JBHUOP010000003">
    <property type="protein sequence ID" value="MFD2840536.1"/>
    <property type="molecule type" value="Genomic_DNA"/>
</dbReference>
<evidence type="ECO:0000313" key="3">
    <source>
        <dbReference type="EMBL" id="MFD2840536.1"/>
    </source>
</evidence>
<keyword evidence="2" id="KW-0812">Transmembrane</keyword>
<keyword evidence="2" id="KW-0472">Membrane</keyword>
<feature type="region of interest" description="Disordered" evidence="1">
    <location>
        <begin position="1"/>
        <end position="49"/>
    </location>
</feature>
<feature type="transmembrane region" description="Helical" evidence="2">
    <location>
        <begin position="57"/>
        <end position="83"/>
    </location>
</feature>
<dbReference type="Proteomes" id="UP001597391">
    <property type="component" value="Unassembled WGS sequence"/>
</dbReference>
<keyword evidence="4" id="KW-1185">Reference proteome</keyword>
<feature type="compositionally biased region" description="Low complexity" evidence="1">
    <location>
        <begin position="18"/>
        <end position="31"/>
    </location>
</feature>
<evidence type="ECO:0008006" key="5">
    <source>
        <dbReference type="Google" id="ProtNLM"/>
    </source>
</evidence>
<gene>
    <name evidence="3" type="ORF">ACFSYH_08130</name>
</gene>
<evidence type="ECO:0000256" key="2">
    <source>
        <dbReference type="SAM" id="Phobius"/>
    </source>
</evidence>
<evidence type="ECO:0000256" key="1">
    <source>
        <dbReference type="SAM" id="MobiDB-lite"/>
    </source>
</evidence>
<accession>A0ABW5XGZ9</accession>
<dbReference type="RefSeq" id="WP_377466401.1">
    <property type="nucleotide sequence ID" value="NZ_JBHUOP010000003.1"/>
</dbReference>
<sequence length="323" mass="36014">MTPPPTTDVSTDEAPEYTTTRQNSSTTTYTSLGAGTSASTVTRSTVQKNPAAQTATFTGIVLGFLIPIAVAAVVFIGIMSLAVDQTEVTSEFTTPGIEEFWDAGDEEYGEYEEPDEYRFEVDPDEVYTDSWRYQRVREMGFSEPYIWLDDLKELDEQLPEFDFTPLIRAFQLQIEQVGFDFPITENGLALALESGVLDAEPDYQQIASFTEERGWFNQDGGGAGFALLASGEFEQGLGEQEIAELFTARLLDPGIPRDRYFENYMVVEDGKVKPYHAEGIIDEIQTHISGEDAWNEIATTVAARALRAADELDYQLYLLEQGE</sequence>
<reference evidence="4" key="1">
    <citation type="journal article" date="2019" name="Int. J. Syst. Evol. Microbiol.">
        <title>The Global Catalogue of Microorganisms (GCM) 10K type strain sequencing project: providing services to taxonomists for standard genome sequencing and annotation.</title>
        <authorList>
            <consortium name="The Broad Institute Genomics Platform"/>
            <consortium name="The Broad Institute Genome Sequencing Center for Infectious Disease"/>
            <person name="Wu L."/>
            <person name="Ma J."/>
        </authorList>
    </citation>
    <scope>NUCLEOTIDE SEQUENCE [LARGE SCALE GENOMIC DNA]</scope>
    <source>
        <strain evidence="4">KCTC 33576</strain>
    </source>
</reference>
<organism evidence="3 4">
    <name type="scientific">Populibacterium corticicola</name>
    <dbReference type="NCBI Taxonomy" id="1812826"/>
    <lineage>
        <taxon>Bacteria</taxon>
        <taxon>Bacillati</taxon>
        <taxon>Actinomycetota</taxon>
        <taxon>Actinomycetes</taxon>
        <taxon>Micrococcales</taxon>
        <taxon>Jonesiaceae</taxon>
        <taxon>Populibacterium</taxon>
    </lineage>
</organism>
<protein>
    <recommendedName>
        <fullName evidence="5">PpiC domain-containing protein</fullName>
    </recommendedName>
</protein>
<comment type="caution">
    <text evidence="3">The sequence shown here is derived from an EMBL/GenBank/DDBJ whole genome shotgun (WGS) entry which is preliminary data.</text>
</comment>